<comment type="catalytic activity">
    <reaction evidence="1">
        <text>[protein]-peptidylproline (omega=180) = [protein]-peptidylproline (omega=0)</text>
        <dbReference type="Rhea" id="RHEA:16237"/>
        <dbReference type="Rhea" id="RHEA-COMP:10747"/>
        <dbReference type="Rhea" id="RHEA-COMP:10748"/>
        <dbReference type="ChEBI" id="CHEBI:83833"/>
        <dbReference type="ChEBI" id="CHEBI:83834"/>
        <dbReference type="EC" id="5.2.1.8"/>
    </reaction>
</comment>
<gene>
    <name evidence="7" type="ORF">Back11_46650</name>
</gene>
<dbReference type="AlphaFoldDB" id="A0A3G9IWT8"/>
<keyword evidence="3" id="KW-0732">Signal</keyword>
<keyword evidence="5" id="KW-0413">Isomerase</keyword>
<evidence type="ECO:0000259" key="6">
    <source>
        <dbReference type="PROSITE" id="PS50198"/>
    </source>
</evidence>
<evidence type="ECO:0000313" key="8">
    <source>
        <dbReference type="Proteomes" id="UP000275368"/>
    </source>
</evidence>
<dbReference type="Proteomes" id="UP000275368">
    <property type="component" value="Chromosome"/>
</dbReference>
<dbReference type="InterPro" id="IPR050245">
    <property type="entry name" value="PrsA_foldase"/>
</dbReference>
<evidence type="ECO:0000256" key="5">
    <source>
        <dbReference type="ARBA" id="ARBA00023235"/>
    </source>
</evidence>
<dbReference type="Gene3D" id="1.10.4030.10">
    <property type="entry name" value="Porin chaperone SurA, peptide-binding domain"/>
    <property type="match status" value="1"/>
</dbReference>
<dbReference type="EC" id="5.2.1.8" evidence="2"/>
<evidence type="ECO:0000313" key="7">
    <source>
        <dbReference type="EMBL" id="BBH23320.1"/>
    </source>
</evidence>
<dbReference type="PANTHER" id="PTHR47245:SF1">
    <property type="entry name" value="FOLDASE PROTEIN PRSA"/>
    <property type="match status" value="1"/>
</dbReference>
<dbReference type="SUPFAM" id="SSF109998">
    <property type="entry name" value="Triger factor/SurA peptide-binding domain-like"/>
    <property type="match status" value="1"/>
</dbReference>
<dbReference type="GO" id="GO:0003755">
    <property type="term" value="F:peptidyl-prolyl cis-trans isomerase activity"/>
    <property type="evidence" value="ECO:0007669"/>
    <property type="project" value="UniProtKB-KW"/>
</dbReference>
<sequence length="318" mass="35310">MKKDRALKSVVLLQALCMIVLAVVVVTRVLSPPSATIPKRGEDPEDGNDPSQVEEKIAAKVGTEQITNEELEDQLIGQYGSSVLRTLMVRAAIRQETQALDLHVTAEEIDKELDVMMAGYEGKSHYYSSMKEQLGLTKEAIRTDTEYRLLLEKIAISPIVLTEAEVNAYIADNKDQFSSHTQIRLAWIVVNTKSDAEDLLHKLEAGEDFSLMAKTYSIDSDTADSGGDLGLLDLEDDYIDPKVLQAAKKLKIGESAGPITVENGQAVIRLLEERTTQELDEQSIYETAHKQLALMRANSLHDIEEELLAKYKATIIPR</sequence>
<evidence type="ECO:0000256" key="1">
    <source>
        <dbReference type="ARBA" id="ARBA00000971"/>
    </source>
</evidence>
<dbReference type="InterPro" id="IPR027304">
    <property type="entry name" value="Trigger_fact/SurA_dom_sf"/>
</dbReference>
<dbReference type="PROSITE" id="PS50198">
    <property type="entry name" value="PPIC_PPIASE_2"/>
    <property type="match status" value="1"/>
</dbReference>
<dbReference type="RefSeq" id="WP_125662776.1">
    <property type="nucleotide sequence ID" value="NZ_AP019308.1"/>
</dbReference>
<proteinExistence type="predicted"/>
<dbReference type="Pfam" id="PF00639">
    <property type="entry name" value="Rotamase"/>
    <property type="match status" value="1"/>
</dbReference>
<keyword evidence="8" id="KW-1185">Reference proteome</keyword>
<dbReference type="InterPro" id="IPR000297">
    <property type="entry name" value="PPIase_PpiC"/>
</dbReference>
<dbReference type="EMBL" id="AP019308">
    <property type="protein sequence ID" value="BBH23320.1"/>
    <property type="molecule type" value="Genomic_DNA"/>
</dbReference>
<dbReference type="OrthoDB" id="2677468at2"/>
<organism evidence="7 8">
    <name type="scientific">Paenibacillus baekrokdamisoli</name>
    <dbReference type="NCBI Taxonomy" id="1712516"/>
    <lineage>
        <taxon>Bacteria</taxon>
        <taxon>Bacillati</taxon>
        <taxon>Bacillota</taxon>
        <taxon>Bacilli</taxon>
        <taxon>Bacillales</taxon>
        <taxon>Paenibacillaceae</taxon>
        <taxon>Paenibacillus</taxon>
    </lineage>
</organism>
<name>A0A3G9IWT8_9BACL</name>
<dbReference type="KEGG" id="pbk:Back11_46650"/>
<evidence type="ECO:0000256" key="4">
    <source>
        <dbReference type="ARBA" id="ARBA00023110"/>
    </source>
</evidence>
<protein>
    <recommendedName>
        <fullName evidence="2">peptidylprolyl isomerase</fullName>
        <ecNumber evidence="2">5.2.1.8</ecNumber>
    </recommendedName>
</protein>
<evidence type="ECO:0000256" key="2">
    <source>
        <dbReference type="ARBA" id="ARBA00013194"/>
    </source>
</evidence>
<feature type="domain" description="PpiC" evidence="6">
    <location>
        <begin position="180"/>
        <end position="272"/>
    </location>
</feature>
<dbReference type="Gene3D" id="3.10.50.40">
    <property type="match status" value="1"/>
</dbReference>
<dbReference type="PANTHER" id="PTHR47245">
    <property type="entry name" value="PEPTIDYLPROLYL ISOMERASE"/>
    <property type="match status" value="1"/>
</dbReference>
<dbReference type="InterPro" id="IPR046357">
    <property type="entry name" value="PPIase_dom_sf"/>
</dbReference>
<evidence type="ECO:0000256" key="3">
    <source>
        <dbReference type="ARBA" id="ARBA00022729"/>
    </source>
</evidence>
<dbReference type="SUPFAM" id="SSF54534">
    <property type="entry name" value="FKBP-like"/>
    <property type="match status" value="1"/>
</dbReference>
<accession>A0A3G9IWT8</accession>
<keyword evidence="4" id="KW-0697">Rotamase</keyword>
<reference evidence="7 8" key="1">
    <citation type="submission" date="2018-11" db="EMBL/GenBank/DDBJ databases">
        <title>Complete genome sequence of Paenibacillus baekrokdamisoli strain KCTC 33723.</title>
        <authorList>
            <person name="Kang S.W."/>
            <person name="Lee K.C."/>
            <person name="Kim K.K."/>
            <person name="Kim J.S."/>
            <person name="Kim D.S."/>
            <person name="Ko S.H."/>
            <person name="Yang S.H."/>
            <person name="Lee J.S."/>
        </authorList>
    </citation>
    <scope>NUCLEOTIDE SEQUENCE [LARGE SCALE GENOMIC DNA]</scope>
    <source>
        <strain evidence="7 8">KCTC 33723</strain>
    </source>
</reference>